<dbReference type="Pfam" id="PF00300">
    <property type="entry name" value="His_Phos_1"/>
    <property type="match status" value="1"/>
</dbReference>
<protein>
    <submittedName>
        <fullName evidence="1">2,3-bisphosphoglycerate-dependent phosphoglycerate mutase</fullName>
    </submittedName>
</protein>
<dbReference type="SUPFAM" id="SSF53254">
    <property type="entry name" value="Phosphoglycerate mutase-like"/>
    <property type="match status" value="1"/>
</dbReference>
<dbReference type="GO" id="GO:0016791">
    <property type="term" value="F:phosphatase activity"/>
    <property type="evidence" value="ECO:0007669"/>
    <property type="project" value="TreeGrafter"/>
</dbReference>
<organism evidence="1 2">
    <name type="scientific">Paraliobacillus ryukyuensis</name>
    <dbReference type="NCBI Taxonomy" id="200904"/>
    <lineage>
        <taxon>Bacteria</taxon>
        <taxon>Bacillati</taxon>
        <taxon>Bacillota</taxon>
        <taxon>Bacilli</taxon>
        <taxon>Bacillales</taxon>
        <taxon>Bacillaceae</taxon>
        <taxon>Paraliobacillus</taxon>
    </lineage>
</organism>
<sequence>MKQIILIRHCQVEEHHKDSPLTHHGVNQAHRLAAYFKEKGIRVDRIVTSPFMPAIETIKPFANASNIPIEKDVRLEERILSDEPIDDWLDVIETSVRDYDFSLSGGESSNEALRRGLESLNELWQDENHEIAAVVTHYNLFSLLVSHYADQFEFNDWKMLKTPDVFLIEQQQNAYQVTHLW</sequence>
<dbReference type="InterPro" id="IPR013078">
    <property type="entry name" value="His_Pase_superF_clade-1"/>
</dbReference>
<dbReference type="AlphaFoldDB" id="A0A366EGQ6"/>
<dbReference type="RefSeq" id="WP_113866307.1">
    <property type="nucleotide sequence ID" value="NZ_BAABQN010000001.1"/>
</dbReference>
<dbReference type="GO" id="GO:0005737">
    <property type="term" value="C:cytoplasm"/>
    <property type="evidence" value="ECO:0007669"/>
    <property type="project" value="TreeGrafter"/>
</dbReference>
<gene>
    <name evidence="1" type="ORF">DES48_101330</name>
</gene>
<dbReference type="PANTHER" id="PTHR48100:SF1">
    <property type="entry name" value="HISTIDINE PHOSPHATASE FAMILY PROTEIN-RELATED"/>
    <property type="match status" value="1"/>
</dbReference>
<dbReference type="InterPro" id="IPR029033">
    <property type="entry name" value="His_PPase_superfam"/>
</dbReference>
<evidence type="ECO:0000313" key="2">
    <source>
        <dbReference type="Proteomes" id="UP000252254"/>
    </source>
</evidence>
<proteinExistence type="predicted"/>
<dbReference type="PANTHER" id="PTHR48100">
    <property type="entry name" value="BROAD-SPECIFICITY PHOSPHATASE YOR283W-RELATED"/>
    <property type="match status" value="1"/>
</dbReference>
<dbReference type="EMBL" id="QNRI01000001">
    <property type="protein sequence ID" value="RBP01592.1"/>
    <property type="molecule type" value="Genomic_DNA"/>
</dbReference>
<keyword evidence="2" id="KW-1185">Reference proteome</keyword>
<dbReference type="OrthoDB" id="512570at2"/>
<comment type="caution">
    <text evidence="1">The sequence shown here is derived from an EMBL/GenBank/DDBJ whole genome shotgun (WGS) entry which is preliminary data.</text>
</comment>
<evidence type="ECO:0000313" key="1">
    <source>
        <dbReference type="EMBL" id="RBP01592.1"/>
    </source>
</evidence>
<dbReference type="CDD" id="cd07067">
    <property type="entry name" value="HP_PGM_like"/>
    <property type="match status" value="1"/>
</dbReference>
<dbReference type="STRING" id="200904.GCA_900168775_01780"/>
<name>A0A366EGQ6_9BACI</name>
<dbReference type="Gene3D" id="3.40.50.1240">
    <property type="entry name" value="Phosphoglycerate mutase-like"/>
    <property type="match status" value="1"/>
</dbReference>
<accession>A0A366EGQ6</accession>
<dbReference type="InterPro" id="IPR050275">
    <property type="entry name" value="PGM_Phosphatase"/>
</dbReference>
<dbReference type="Proteomes" id="UP000252254">
    <property type="component" value="Unassembled WGS sequence"/>
</dbReference>
<reference evidence="1 2" key="1">
    <citation type="submission" date="2018-06" db="EMBL/GenBank/DDBJ databases">
        <title>Genomic Encyclopedia of Type Strains, Phase IV (KMG-IV): sequencing the most valuable type-strain genomes for metagenomic binning, comparative biology and taxonomic classification.</title>
        <authorList>
            <person name="Goeker M."/>
        </authorList>
    </citation>
    <scope>NUCLEOTIDE SEQUENCE [LARGE SCALE GENOMIC DNA]</scope>
    <source>
        <strain evidence="1 2">DSM 15140</strain>
    </source>
</reference>